<keyword evidence="3" id="KW-1185">Reference proteome</keyword>
<dbReference type="GO" id="GO:0016788">
    <property type="term" value="F:hydrolase activity, acting on ester bonds"/>
    <property type="evidence" value="ECO:0007669"/>
    <property type="project" value="UniProtKB-ARBA"/>
</dbReference>
<dbReference type="RefSeq" id="WP_107242558.1">
    <property type="nucleotide sequence ID" value="NZ_PYMJ01000008.1"/>
</dbReference>
<dbReference type="Gene3D" id="3.40.50.1110">
    <property type="entry name" value="SGNH hydrolase"/>
    <property type="match status" value="1"/>
</dbReference>
<sequence>MLHQLVLLLMAPVLLPQGIFIRKSTPRLKEAAGPRYGIEGQGKPLRLLLIGDSAAAGVGVEHQSQALSGQLISTLCDQFRIDWQLIAKTGVTTKEVWRKLSDHPKQDYDIVIVSLGVNDVTTQLSSSEWMKLQKRLVTQLRDCFSCQQIILTKIPPMHKFPALPNPLRWYLGSKAKAFNRKLERWVSTQSDCETITIEHQLDPDQMASDGFHPGPEIYQHWGNAVAQVIRARWL</sequence>
<organism evidence="2 3">
    <name type="scientific">Photobacterium frigidiphilum</name>
    <dbReference type="NCBI Taxonomy" id="264736"/>
    <lineage>
        <taxon>Bacteria</taxon>
        <taxon>Pseudomonadati</taxon>
        <taxon>Pseudomonadota</taxon>
        <taxon>Gammaproteobacteria</taxon>
        <taxon>Vibrionales</taxon>
        <taxon>Vibrionaceae</taxon>
        <taxon>Photobacterium</taxon>
    </lineage>
</organism>
<name>A0A2T3JIQ3_9GAMM</name>
<dbReference type="OrthoDB" id="9804395at2"/>
<evidence type="ECO:0000313" key="3">
    <source>
        <dbReference type="Proteomes" id="UP000240987"/>
    </source>
</evidence>
<dbReference type="Pfam" id="PF13472">
    <property type="entry name" value="Lipase_GDSL_2"/>
    <property type="match status" value="1"/>
</dbReference>
<comment type="caution">
    <text evidence="2">The sequence shown here is derived from an EMBL/GenBank/DDBJ whole genome shotgun (WGS) entry which is preliminary data.</text>
</comment>
<feature type="domain" description="SGNH hydrolase-type esterase" evidence="1">
    <location>
        <begin position="49"/>
        <end position="219"/>
    </location>
</feature>
<proteinExistence type="predicted"/>
<reference evidence="2 3" key="1">
    <citation type="submission" date="2018-01" db="EMBL/GenBank/DDBJ databases">
        <title>Whole genome sequencing of Histamine producing bacteria.</title>
        <authorList>
            <person name="Butler K."/>
        </authorList>
    </citation>
    <scope>NUCLEOTIDE SEQUENCE [LARGE SCALE GENOMIC DNA]</scope>
    <source>
        <strain evidence="2 3">JCM 12947</strain>
    </source>
</reference>
<accession>A0A2T3JIQ3</accession>
<dbReference type="Proteomes" id="UP000240987">
    <property type="component" value="Unassembled WGS sequence"/>
</dbReference>
<evidence type="ECO:0000313" key="2">
    <source>
        <dbReference type="EMBL" id="PSU48807.1"/>
    </source>
</evidence>
<dbReference type="AlphaFoldDB" id="A0A2T3JIQ3"/>
<protein>
    <submittedName>
        <fullName evidence="2">Lipase</fullName>
    </submittedName>
</protein>
<evidence type="ECO:0000259" key="1">
    <source>
        <dbReference type="Pfam" id="PF13472"/>
    </source>
</evidence>
<dbReference type="InterPro" id="IPR013830">
    <property type="entry name" value="SGNH_hydro"/>
</dbReference>
<dbReference type="SUPFAM" id="SSF52266">
    <property type="entry name" value="SGNH hydrolase"/>
    <property type="match status" value="1"/>
</dbReference>
<dbReference type="InterPro" id="IPR036514">
    <property type="entry name" value="SGNH_hydro_sf"/>
</dbReference>
<dbReference type="CDD" id="cd01836">
    <property type="entry name" value="FeeA_FeeB_like"/>
    <property type="match status" value="1"/>
</dbReference>
<gene>
    <name evidence="2" type="ORF">C9J12_09870</name>
</gene>
<dbReference type="EMBL" id="PYMJ01000008">
    <property type="protein sequence ID" value="PSU48807.1"/>
    <property type="molecule type" value="Genomic_DNA"/>
</dbReference>